<sequence>MNIHYLEIVTLEADATIDLYSKLYKVTFAKSNPNLGGARTAKIQGGGIIGIRPPLRMRVHLRSCSLSISDLRLLRS</sequence>
<accession>A0ABW4ZEC5</accession>
<proteinExistence type="predicted"/>
<evidence type="ECO:0000313" key="1">
    <source>
        <dbReference type="EMBL" id="MFD2160060.1"/>
    </source>
</evidence>
<protein>
    <submittedName>
        <fullName evidence="1">Uncharacterized protein</fullName>
    </submittedName>
</protein>
<evidence type="ECO:0000313" key="2">
    <source>
        <dbReference type="Proteomes" id="UP001597389"/>
    </source>
</evidence>
<dbReference type="Proteomes" id="UP001597389">
    <property type="component" value="Unassembled WGS sequence"/>
</dbReference>
<comment type="caution">
    <text evidence="1">The sequence shown here is derived from an EMBL/GenBank/DDBJ whole genome shotgun (WGS) entry which is preliminary data.</text>
</comment>
<gene>
    <name evidence="1" type="ORF">ACFSW8_14225</name>
</gene>
<feature type="non-terminal residue" evidence="1">
    <location>
        <position position="76"/>
    </location>
</feature>
<keyword evidence="2" id="KW-1185">Reference proteome</keyword>
<dbReference type="EMBL" id="JBHUJB010000067">
    <property type="protein sequence ID" value="MFD2160060.1"/>
    <property type="molecule type" value="Genomic_DNA"/>
</dbReference>
<organism evidence="1 2">
    <name type="scientific">Rubritalea tangerina</name>
    <dbReference type="NCBI Taxonomy" id="430798"/>
    <lineage>
        <taxon>Bacteria</taxon>
        <taxon>Pseudomonadati</taxon>
        <taxon>Verrucomicrobiota</taxon>
        <taxon>Verrucomicrobiia</taxon>
        <taxon>Verrucomicrobiales</taxon>
        <taxon>Rubritaleaceae</taxon>
        <taxon>Rubritalea</taxon>
    </lineage>
</organism>
<name>A0ABW4ZEC5_9BACT</name>
<reference evidence="2" key="1">
    <citation type="journal article" date="2019" name="Int. J. Syst. Evol. Microbiol.">
        <title>The Global Catalogue of Microorganisms (GCM) 10K type strain sequencing project: providing services to taxonomists for standard genome sequencing and annotation.</title>
        <authorList>
            <consortium name="The Broad Institute Genomics Platform"/>
            <consortium name="The Broad Institute Genome Sequencing Center for Infectious Disease"/>
            <person name="Wu L."/>
            <person name="Ma J."/>
        </authorList>
    </citation>
    <scope>NUCLEOTIDE SEQUENCE [LARGE SCALE GENOMIC DNA]</scope>
    <source>
        <strain evidence="2">CCUG 57942</strain>
    </source>
</reference>